<dbReference type="AlphaFoldDB" id="A0A0F8VWM2"/>
<dbReference type="EMBL" id="LAZR01068887">
    <property type="protein sequence ID" value="KKK48798.1"/>
    <property type="molecule type" value="Genomic_DNA"/>
</dbReference>
<organism evidence="1">
    <name type="scientific">marine sediment metagenome</name>
    <dbReference type="NCBI Taxonomy" id="412755"/>
    <lineage>
        <taxon>unclassified sequences</taxon>
        <taxon>metagenomes</taxon>
        <taxon>ecological metagenomes</taxon>
    </lineage>
</organism>
<accession>A0A0F8VWM2</accession>
<protein>
    <recommendedName>
        <fullName evidence="2">RmlD-like substrate binding domain-containing protein</fullName>
    </recommendedName>
</protein>
<name>A0A0F8VWM2_9ZZZZ</name>
<gene>
    <name evidence="1" type="ORF">LCGC14_3141500</name>
</gene>
<proteinExistence type="predicted"/>
<comment type="caution">
    <text evidence="1">The sequence shown here is derived from an EMBL/GenBank/DDBJ whole genome shotgun (WGS) entry which is preliminary data.</text>
</comment>
<evidence type="ECO:0008006" key="2">
    <source>
        <dbReference type="Google" id="ProtNLM"/>
    </source>
</evidence>
<evidence type="ECO:0000313" key="1">
    <source>
        <dbReference type="EMBL" id="KKK48798.1"/>
    </source>
</evidence>
<feature type="non-terminal residue" evidence="1">
    <location>
        <position position="1"/>
    </location>
</feature>
<dbReference type="Gene3D" id="3.40.50.720">
    <property type="entry name" value="NAD(P)-binding Rossmann-like Domain"/>
    <property type="match status" value="1"/>
</dbReference>
<reference evidence="1" key="1">
    <citation type="journal article" date="2015" name="Nature">
        <title>Complex archaea that bridge the gap between prokaryotes and eukaryotes.</title>
        <authorList>
            <person name="Spang A."/>
            <person name="Saw J.H."/>
            <person name="Jorgensen S.L."/>
            <person name="Zaremba-Niedzwiedzka K."/>
            <person name="Martijn J."/>
            <person name="Lind A.E."/>
            <person name="van Eijk R."/>
            <person name="Schleper C."/>
            <person name="Guy L."/>
            <person name="Ettema T.J."/>
        </authorList>
    </citation>
    <scope>NUCLEOTIDE SEQUENCE</scope>
</reference>
<dbReference type="Gene3D" id="3.90.25.10">
    <property type="entry name" value="UDP-galactose 4-epimerase, domain 1"/>
    <property type="match status" value="1"/>
</dbReference>
<sequence length="95" mass="11285">FKPKTPWRHPKAFDDLFTSADYVDVIADKINFLISQRATGIYNVGTERKTVYELARRRNTEVKPMSREEITDVYLPKDTSMNLDKYNKFYNEKIM</sequence>